<reference evidence="1 2" key="1">
    <citation type="submission" date="2020-12" db="EMBL/GenBank/DDBJ databases">
        <title>Concerted genomic and epigenomic changes stabilize Arabidopsis allopolyploids.</title>
        <authorList>
            <person name="Chen Z."/>
        </authorList>
    </citation>
    <scope>NUCLEOTIDE SEQUENCE [LARGE SCALE GENOMIC DNA]</scope>
    <source>
        <strain evidence="1">Allo738</strain>
        <tissue evidence="1">Leaf</tissue>
    </source>
</reference>
<gene>
    <name evidence="1" type="ORF">ISN45_Aa01g003720</name>
</gene>
<dbReference type="Proteomes" id="UP000694240">
    <property type="component" value="Chromosome 6"/>
</dbReference>
<dbReference type="AlphaFoldDB" id="A0A8T2BWK8"/>
<evidence type="ECO:0000313" key="2">
    <source>
        <dbReference type="Proteomes" id="UP000694240"/>
    </source>
</evidence>
<accession>A0A8T2BWK8</accession>
<name>A0A8T2BWK8_9BRAS</name>
<comment type="caution">
    <text evidence="1">The sequence shown here is derived from an EMBL/GenBank/DDBJ whole genome shotgun (WGS) entry which is preliminary data.</text>
</comment>
<sequence length="38" mass="4278">LSGDNSRTRVVLCKVTRDISAVQSNSRPLNSWRSVLFD</sequence>
<organism evidence="1 2">
    <name type="scientific">Arabidopsis thaliana x Arabidopsis arenosa</name>
    <dbReference type="NCBI Taxonomy" id="1240361"/>
    <lineage>
        <taxon>Eukaryota</taxon>
        <taxon>Viridiplantae</taxon>
        <taxon>Streptophyta</taxon>
        <taxon>Embryophyta</taxon>
        <taxon>Tracheophyta</taxon>
        <taxon>Spermatophyta</taxon>
        <taxon>Magnoliopsida</taxon>
        <taxon>eudicotyledons</taxon>
        <taxon>Gunneridae</taxon>
        <taxon>Pentapetalae</taxon>
        <taxon>rosids</taxon>
        <taxon>malvids</taxon>
        <taxon>Brassicales</taxon>
        <taxon>Brassicaceae</taxon>
        <taxon>Camelineae</taxon>
        <taxon>Arabidopsis</taxon>
    </lineage>
</organism>
<keyword evidence="2" id="KW-1185">Reference proteome</keyword>
<feature type="non-terminal residue" evidence="1">
    <location>
        <position position="1"/>
    </location>
</feature>
<dbReference type="EMBL" id="JAEFBK010000006">
    <property type="protein sequence ID" value="KAG7591335.1"/>
    <property type="molecule type" value="Genomic_DNA"/>
</dbReference>
<protein>
    <submittedName>
        <fullName evidence="1">Uncharacterized protein</fullName>
    </submittedName>
</protein>
<evidence type="ECO:0000313" key="1">
    <source>
        <dbReference type="EMBL" id="KAG7591335.1"/>
    </source>
</evidence>
<proteinExistence type="predicted"/>